<dbReference type="InterPro" id="IPR000805">
    <property type="entry name" value="Glyco_hydro_26"/>
</dbReference>
<dbReference type="Gene3D" id="2.60.120.260">
    <property type="entry name" value="Galactose-binding domain-like"/>
    <property type="match status" value="3"/>
</dbReference>
<dbReference type="PROSITE" id="PS51764">
    <property type="entry name" value="GH26"/>
    <property type="match status" value="1"/>
</dbReference>
<keyword evidence="2 4" id="KW-0378">Hydrolase</keyword>
<feature type="domain" description="Fibronectin type-III" evidence="6">
    <location>
        <begin position="138"/>
        <end position="236"/>
    </location>
</feature>
<evidence type="ECO:0000256" key="5">
    <source>
        <dbReference type="SAM" id="MobiDB-lite"/>
    </source>
</evidence>
<dbReference type="InterPro" id="IPR036116">
    <property type="entry name" value="FN3_sf"/>
</dbReference>
<evidence type="ECO:0000259" key="7">
    <source>
        <dbReference type="PROSITE" id="PS51764"/>
    </source>
</evidence>
<feature type="active site" description="Nucleophile" evidence="4">
    <location>
        <position position="730"/>
    </location>
</feature>
<evidence type="ECO:0000256" key="4">
    <source>
        <dbReference type="PROSITE-ProRule" id="PRU01100"/>
    </source>
</evidence>
<dbReference type="Pfam" id="PF00041">
    <property type="entry name" value="fn3"/>
    <property type="match status" value="2"/>
</dbReference>
<dbReference type="InterPro" id="IPR013783">
    <property type="entry name" value="Ig-like_fold"/>
</dbReference>
<dbReference type="Proteomes" id="UP001596105">
    <property type="component" value="Unassembled WGS sequence"/>
</dbReference>
<dbReference type="InterPro" id="IPR008979">
    <property type="entry name" value="Galactose-bd-like_sf"/>
</dbReference>
<name>A0ABW0M1V2_9BACL</name>
<keyword evidence="3 4" id="KW-0326">Glycosidase</keyword>
<dbReference type="SMART" id="SM00060">
    <property type="entry name" value="FN3"/>
    <property type="match status" value="2"/>
</dbReference>
<dbReference type="SUPFAM" id="SSF49265">
    <property type="entry name" value="Fibronectin type III"/>
    <property type="match status" value="2"/>
</dbReference>
<dbReference type="PANTHER" id="PTHR40079">
    <property type="entry name" value="MANNAN ENDO-1,4-BETA-MANNOSIDASE E-RELATED"/>
    <property type="match status" value="1"/>
</dbReference>
<comment type="similarity">
    <text evidence="1 4">Belongs to the glycosyl hydrolase 26 family.</text>
</comment>
<dbReference type="InterPro" id="IPR017853">
    <property type="entry name" value="GH"/>
</dbReference>
<evidence type="ECO:0000313" key="8">
    <source>
        <dbReference type="EMBL" id="MFC5471521.1"/>
    </source>
</evidence>
<dbReference type="EMBL" id="JBHSMH010000101">
    <property type="protein sequence ID" value="MFC5471521.1"/>
    <property type="molecule type" value="Genomic_DNA"/>
</dbReference>
<dbReference type="GO" id="GO:0016787">
    <property type="term" value="F:hydrolase activity"/>
    <property type="evidence" value="ECO:0007669"/>
    <property type="project" value="UniProtKB-KW"/>
</dbReference>
<accession>A0ABW0M1V2</accession>
<dbReference type="Pfam" id="PF02156">
    <property type="entry name" value="Glyco_hydro_26"/>
    <property type="match status" value="1"/>
</dbReference>
<dbReference type="Pfam" id="PF02018">
    <property type="entry name" value="CBM_4_9"/>
    <property type="match status" value="2"/>
</dbReference>
<dbReference type="SUPFAM" id="SSF51445">
    <property type="entry name" value="(Trans)glycosidases"/>
    <property type="match status" value="1"/>
</dbReference>
<organism evidence="8 9">
    <name type="scientific">Cohnella suwonensis</name>
    <dbReference type="NCBI Taxonomy" id="696072"/>
    <lineage>
        <taxon>Bacteria</taxon>
        <taxon>Bacillati</taxon>
        <taxon>Bacillota</taxon>
        <taxon>Bacilli</taxon>
        <taxon>Bacillales</taxon>
        <taxon>Paenibacillaceae</taxon>
        <taxon>Cohnella</taxon>
    </lineage>
</organism>
<dbReference type="SUPFAM" id="SSF49785">
    <property type="entry name" value="Galactose-binding domain-like"/>
    <property type="match status" value="3"/>
</dbReference>
<dbReference type="Gene3D" id="3.20.20.80">
    <property type="entry name" value="Glycosidases"/>
    <property type="match status" value="1"/>
</dbReference>
<dbReference type="InterPro" id="IPR003305">
    <property type="entry name" value="CenC_carb-bd"/>
</dbReference>
<dbReference type="Pfam" id="PF03425">
    <property type="entry name" value="CBM_11"/>
    <property type="match status" value="1"/>
</dbReference>
<feature type="region of interest" description="Disordered" evidence="5">
    <location>
        <begin position="1"/>
        <end position="25"/>
    </location>
</feature>
<dbReference type="PROSITE" id="PS50853">
    <property type="entry name" value="FN3"/>
    <property type="match status" value="2"/>
</dbReference>
<feature type="domain" description="GH26" evidence="7">
    <location>
        <begin position="486"/>
        <end position="779"/>
    </location>
</feature>
<evidence type="ECO:0000259" key="6">
    <source>
        <dbReference type="PROSITE" id="PS50853"/>
    </source>
</evidence>
<feature type="active site" description="Proton donor" evidence="4">
    <location>
        <position position="636"/>
    </location>
</feature>
<reference evidence="9" key="1">
    <citation type="journal article" date="2019" name="Int. J. Syst. Evol. Microbiol.">
        <title>The Global Catalogue of Microorganisms (GCM) 10K type strain sequencing project: providing services to taxonomists for standard genome sequencing and annotation.</title>
        <authorList>
            <consortium name="The Broad Institute Genomics Platform"/>
            <consortium name="The Broad Institute Genome Sequencing Center for Infectious Disease"/>
            <person name="Wu L."/>
            <person name="Ma J."/>
        </authorList>
    </citation>
    <scope>NUCLEOTIDE SEQUENCE [LARGE SCALE GENOMIC DNA]</scope>
    <source>
        <strain evidence="9">CCUG 57113</strain>
    </source>
</reference>
<comment type="caution">
    <text evidence="8">The sequence shown here is derived from an EMBL/GenBank/DDBJ whole genome shotgun (WGS) entry which is preliminary data.</text>
</comment>
<feature type="domain" description="Fibronectin type-III" evidence="6">
    <location>
        <begin position="382"/>
        <end position="480"/>
    </location>
</feature>
<dbReference type="PANTHER" id="PTHR40079:SF4">
    <property type="entry name" value="GH26 DOMAIN-CONTAINING PROTEIN-RELATED"/>
    <property type="match status" value="1"/>
</dbReference>
<dbReference type="RefSeq" id="WP_378083531.1">
    <property type="nucleotide sequence ID" value="NZ_JBHSMH010000101.1"/>
</dbReference>
<gene>
    <name evidence="8" type="ORF">ACFPPD_22865</name>
</gene>
<protein>
    <submittedName>
        <fullName evidence="8">Glycosyl hydrolase</fullName>
    </submittedName>
</protein>
<dbReference type="CDD" id="cd00063">
    <property type="entry name" value="FN3"/>
    <property type="match status" value="2"/>
</dbReference>
<dbReference type="InterPro" id="IPR003961">
    <property type="entry name" value="FN3_dom"/>
</dbReference>
<dbReference type="InterPro" id="IPR005087">
    <property type="entry name" value="CBM11"/>
</dbReference>
<evidence type="ECO:0000256" key="2">
    <source>
        <dbReference type="ARBA" id="ARBA00022801"/>
    </source>
</evidence>
<sequence>MLSNGGFESGDATWEKWGVPEVTESESRSGTHSLLVKINSGGASSTVSVESGKKYAVGLWVKFSAAGAVSANIGLNTFGSQEGTIPIPFTGSTSWEYQEIVFTATDDTSSMRIAFWNDSGIDYYIDDAVIREAVDQEKPSIPGELSVTHQPQALILNWQGSVDNEGVQAYEISYKKFGTDTWSAATAAHDQSQIRYSYTLDGLDAYSNYFIKVSAVDTSGNRSDAATAIASTGGPNLLSNAGFESGTIGGWEVWTSLETTQTEHHGGDYSLLVLPNTGGASETVAIEPDTSYVIGFWIKSANGNSQDANVSVSFFGPGGEVAVPIPVQGTTEWQYRELVYQTSANSTHARINLWNNSGENYVMDDIQIAKLPPVPAELLPSTPGNSVASEVTGLSVELQWDPSTDVLGVARYLVSYKEEDEQQWTTIAVPADHQQSVYQYSVNNLLPSTSYAFRIYAQNETDLLSDYASVTASTLQMNPVNPAASQEARGLLNRLYDITGNGILSGQHNYYEAPNEWYQKAADLTGYYPGLWGSDFAFYTGGDIGALRQQMVNTAIARWNEGAVVALTFHQSKPSDGPTAGWSSVQGSYTEAEMTELVTPGTDLYNAWLAQIDEVAQYLKQLRDAGVPVLWRPYHEMNATFFWWGGKPELFKQLWVNMYERYTDYHGLDNLIWVWNPNALNAWSFEEAPYYPGHSYVDVLAADIYNNDYQQRHYDELLAIGEGRAIGIGENGELPNIDTLKLSQSRYAWFMTWPGFLTDNNTLGTIQSLYSNTYTLNNGETGLGPYVPPIPESYVIDDFEGYDGLDANLANKWRRNTAGNSVTAALDGTKKHDGLYAMRLDYTIGDPGFSGVYRTYSDSWTGAGAIQFWLKPDASKRQLTVQFHESNGEVWEAGFTLTGKSARIVKIPFTSFAHPGWFQGGNGIVEPDTIKEIAFYFGQGEGKPGSGTIYVDDIEAVKLSDDEGNGNNGNNDK</sequence>
<evidence type="ECO:0000313" key="9">
    <source>
        <dbReference type="Proteomes" id="UP001596105"/>
    </source>
</evidence>
<dbReference type="Gene3D" id="2.60.40.10">
    <property type="entry name" value="Immunoglobulins"/>
    <property type="match status" value="2"/>
</dbReference>
<dbReference type="InterPro" id="IPR022790">
    <property type="entry name" value="GH26_dom"/>
</dbReference>
<evidence type="ECO:0000256" key="3">
    <source>
        <dbReference type="ARBA" id="ARBA00023295"/>
    </source>
</evidence>
<evidence type="ECO:0000256" key="1">
    <source>
        <dbReference type="ARBA" id="ARBA00007754"/>
    </source>
</evidence>
<proteinExistence type="inferred from homology"/>
<keyword evidence="9" id="KW-1185">Reference proteome</keyword>
<dbReference type="PRINTS" id="PR00739">
    <property type="entry name" value="GLHYDRLASE26"/>
</dbReference>